<dbReference type="EMBL" id="SDIL01000030">
    <property type="protein sequence ID" value="RXK39481.1"/>
    <property type="molecule type" value="Genomic_DNA"/>
</dbReference>
<dbReference type="Proteomes" id="UP000289152">
    <property type="component" value="Unassembled WGS sequence"/>
</dbReference>
<organism evidence="1 2">
    <name type="scientific">Tremella mesenterica</name>
    <name type="common">Jelly fungus</name>
    <dbReference type="NCBI Taxonomy" id="5217"/>
    <lineage>
        <taxon>Eukaryota</taxon>
        <taxon>Fungi</taxon>
        <taxon>Dikarya</taxon>
        <taxon>Basidiomycota</taxon>
        <taxon>Agaricomycotina</taxon>
        <taxon>Tremellomycetes</taxon>
        <taxon>Tremellales</taxon>
        <taxon>Tremellaceae</taxon>
        <taxon>Tremella</taxon>
    </lineage>
</organism>
<gene>
    <name evidence="1" type="ORF">M231_03149</name>
</gene>
<keyword evidence="2" id="KW-1185">Reference proteome</keyword>
<protein>
    <submittedName>
        <fullName evidence="1">Uncharacterized protein</fullName>
    </submittedName>
</protein>
<sequence length="395" mass="44317">MASFPPELFLAIGLHLHDPGCLATLATLASTHQDNYQLLLPLLYQFVDITSDDILYKFILAHFRLSPSSSLSPIASTVEATMPTNKPSTDETHCRTDAMADDIEVTSLASVPFKHLSKHSTQLYKPSSPHAHSLAVSLVHKLKLHQTLSPTTTTLILSLPSPVFPNATSLSLLKSVIYSMPMKGYSLQHPPECYTALIRLLQVKSLCFLRDPPQTEIQSVLLLGWPEVHPTETLIESLVERWAHLEVVYWHFRPATLVIGVRNHATERPEGEERAWSNQIRACFLQDALWLECSYLYDAWWRPDRREPDLQSDLSPFISEYGPIFANTRTKLVLCGKADQALVVSALVKDDVDSPYPDGWFERLAVEYAFDSDGILKTLEFVSDACCVVCGQDIE</sequence>
<accession>A0A4Q1BNN4</accession>
<evidence type="ECO:0000313" key="1">
    <source>
        <dbReference type="EMBL" id="RXK39481.1"/>
    </source>
</evidence>
<proteinExistence type="predicted"/>
<name>A0A4Q1BNN4_TREME</name>
<reference evidence="1 2" key="1">
    <citation type="submission" date="2016-06" db="EMBL/GenBank/DDBJ databases">
        <title>Evolution of pathogenesis and genome organization in the Tremellales.</title>
        <authorList>
            <person name="Cuomo C."/>
            <person name="Litvintseva A."/>
            <person name="Heitman J."/>
            <person name="Chen Y."/>
            <person name="Sun S."/>
            <person name="Springer D."/>
            <person name="Dromer F."/>
            <person name="Young S."/>
            <person name="Zeng Q."/>
            <person name="Chapman S."/>
            <person name="Gujja S."/>
            <person name="Saif S."/>
            <person name="Birren B."/>
        </authorList>
    </citation>
    <scope>NUCLEOTIDE SEQUENCE [LARGE SCALE GENOMIC DNA]</scope>
    <source>
        <strain evidence="1 2">ATCC 28783</strain>
    </source>
</reference>
<comment type="caution">
    <text evidence="1">The sequence shown here is derived from an EMBL/GenBank/DDBJ whole genome shotgun (WGS) entry which is preliminary data.</text>
</comment>
<evidence type="ECO:0000313" key="2">
    <source>
        <dbReference type="Proteomes" id="UP000289152"/>
    </source>
</evidence>
<dbReference type="InParanoid" id="A0A4Q1BNN4"/>
<dbReference type="AlphaFoldDB" id="A0A4Q1BNN4"/>
<dbReference type="VEuPathDB" id="FungiDB:TREMEDRAFT_62301"/>